<keyword evidence="2" id="KW-1003">Cell membrane</keyword>
<feature type="transmembrane region" description="Helical" evidence="8">
    <location>
        <begin position="32"/>
        <end position="51"/>
    </location>
</feature>
<accession>A0A1I6NUM0</accession>
<dbReference type="EMBL" id="FOZX01000001">
    <property type="protein sequence ID" value="SFS31570.1"/>
    <property type="molecule type" value="Genomic_DNA"/>
</dbReference>
<keyword evidence="3 7" id="KW-0812">Transmembrane</keyword>
<dbReference type="InterPro" id="IPR052175">
    <property type="entry name" value="ComplexI-like_HydComp"/>
</dbReference>
<dbReference type="Proteomes" id="UP000198852">
    <property type="component" value="Unassembled WGS sequence"/>
</dbReference>
<dbReference type="InterPro" id="IPR001750">
    <property type="entry name" value="ND/Mrp_TM"/>
</dbReference>
<keyword evidence="11" id="KW-1185">Reference proteome</keyword>
<feature type="transmembrane region" description="Helical" evidence="8">
    <location>
        <begin position="207"/>
        <end position="228"/>
    </location>
</feature>
<evidence type="ECO:0000259" key="9">
    <source>
        <dbReference type="Pfam" id="PF00361"/>
    </source>
</evidence>
<name>A0A1I6NUM0_9PSEU</name>
<keyword evidence="4 8" id="KW-1133">Transmembrane helix</keyword>
<feature type="transmembrane region" description="Helical" evidence="8">
    <location>
        <begin position="651"/>
        <end position="669"/>
    </location>
</feature>
<feature type="transmembrane region" description="Helical" evidence="8">
    <location>
        <begin position="345"/>
        <end position="363"/>
    </location>
</feature>
<evidence type="ECO:0000256" key="5">
    <source>
        <dbReference type="ARBA" id="ARBA00023002"/>
    </source>
</evidence>
<gene>
    <name evidence="10" type="ORF">SAMN05660874_00135</name>
</gene>
<comment type="subcellular location">
    <subcellularLocation>
        <location evidence="1">Cell membrane</location>
        <topology evidence="1">Multi-pass membrane protein</topology>
    </subcellularLocation>
    <subcellularLocation>
        <location evidence="7">Membrane</location>
        <topology evidence="7">Multi-pass membrane protein</topology>
    </subcellularLocation>
</comment>
<feature type="transmembrane region" description="Helical" evidence="8">
    <location>
        <begin position="110"/>
        <end position="126"/>
    </location>
</feature>
<dbReference type="Pfam" id="PF00361">
    <property type="entry name" value="Proton_antipo_M"/>
    <property type="match status" value="1"/>
</dbReference>
<evidence type="ECO:0000256" key="7">
    <source>
        <dbReference type="RuleBase" id="RU000320"/>
    </source>
</evidence>
<feature type="transmembrane region" description="Helical" evidence="8">
    <location>
        <begin position="162"/>
        <end position="187"/>
    </location>
</feature>
<dbReference type="InterPro" id="IPR003918">
    <property type="entry name" value="NADH_UbQ_OxRdtase"/>
</dbReference>
<feature type="transmembrane region" description="Helical" evidence="8">
    <location>
        <begin position="240"/>
        <end position="257"/>
    </location>
</feature>
<evidence type="ECO:0000256" key="8">
    <source>
        <dbReference type="SAM" id="Phobius"/>
    </source>
</evidence>
<evidence type="ECO:0000256" key="3">
    <source>
        <dbReference type="ARBA" id="ARBA00022692"/>
    </source>
</evidence>
<dbReference type="RefSeq" id="WP_093412895.1">
    <property type="nucleotide sequence ID" value="NZ_FOZX01000001.1"/>
</dbReference>
<feature type="transmembrane region" description="Helical" evidence="8">
    <location>
        <begin position="528"/>
        <end position="549"/>
    </location>
</feature>
<feature type="domain" description="NADH:quinone oxidoreductase/Mrp antiporter transmembrane" evidence="9">
    <location>
        <begin position="132"/>
        <end position="412"/>
    </location>
</feature>
<reference evidence="11" key="1">
    <citation type="submission" date="2016-10" db="EMBL/GenBank/DDBJ databases">
        <authorList>
            <person name="Varghese N."/>
            <person name="Submissions S."/>
        </authorList>
    </citation>
    <scope>NUCLEOTIDE SEQUENCE [LARGE SCALE GENOMIC DNA]</scope>
    <source>
        <strain evidence="11">DSM 44771</strain>
    </source>
</reference>
<dbReference type="GO" id="GO:0016491">
    <property type="term" value="F:oxidoreductase activity"/>
    <property type="evidence" value="ECO:0007669"/>
    <property type="project" value="UniProtKB-KW"/>
</dbReference>
<dbReference type="STRING" id="95161.SAMN05660874_00135"/>
<feature type="transmembrane region" description="Helical" evidence="8">
    <location>
        <begin position="269"/>
        <end position="288"/>
    </location>
</feature>
<evidence type="ECO:0000313" key="10">
    <source>
        <dbReference type="EMBL" id="SFS31570.1"/>
    </source>
</evidence>
<keyword evidence="10" id="KW-0456">Lyase</keyword>
<dbReference type="GO" id="GO:0016829">
    <property type="term" value="F:lyase activity"/>
    <property type="evidence" value="ECO:0007669"/>
    <property type="project" value="UniProtKB-KW"/>
</dbReference>
<feature type="transmembrane region" description="Helical" evidence="8">
    <location>
        <begin position="423"/>
        <end position="448"/>
    </location>
</feature>
<evidence type="ECO:0000313" key="11">
    <source>
        <dbReference type="Proteomes" id="UP000198852"/>
    </source>
</evidence>
<dbReference type="PRINTS" id="PR01437">
    <property type="entry name" value="NUOXDRDTASE4"/>
</dbReference>
<dbReference type="AlphaFoldDB" id="A0A1I6NUM0"/>
<organism evidence="10 11">
    <name type="scientific">Saccharopolyspora flava</name>
    <dbReference type="NCBI Taxonomy" id="95161"/>
    <lineage>
        <taxon>Bacteria</taxon>
        <taxon>Bacillati</taxon>
        <taxon>Actinomycetota</taxon>
        <taxon>Actinomycetes</taxon>
        <taxon>Pseudonocardiales</taxon>
        <taxon>Pseudonocardiaceae</taxon>
        <taxon>Saccharopolyspora</taxon>
    </lineage>
</organism>
<feature type="transmembrane region" description="Helical" evidence="8">
    <location>
        <begin position="81"/>
        <end position="98"/>
    </location>
</feature>
<evidence type="ECO:0000256" key="4">
    <source>
        <dbReference type="ARBA" id="ARBA00022989"/>
    </source>
</evidence>
<sequence length="670" mass="68102">MNLAGAGLGTAAAAGLLSALVALIAPLRVRPALVGAGTALAGAAGIVSGGAAATGEPFAAAFPFLLPLAGFQLALDPLGGLFVAVTGAVAVAAGVYGVSYSRHGLDSRPAQAVLPLFVVAMLLVPAASSAGTLLVCWELMALTSLLLVVAEHRRRPEVASAGVWYAVMTHLGFVTVLIGLLVLVAHAPGDSFAELRGTHLSPAASGVVFALTLAGFGSKAGIVPLHAWLPRAHPEAPSHVSALMSAAMVNLGVYGLVRVGFDLLGGGERWWWLLVLALGALSAVHGILQAAMSTDLKRLLGQSTTENMGLVLVGVGAAGLFASSGNRVLAGLALVAALLHVLNHAAFKTLLFLAAGSVLHATGTRDLDALGGLRAGMPVTTAAFGWGALAASALPPGTAFVSEWLLLQALVHGLPAPGPVEAIVLPVAVAAIALTAGLAVATFVKAFGVGFLAKPRGPGAESARESPPSMLAGMVLAGVACAALALVPALALGPVAAAANTALGAASPAISGTITLRLEGITGALSPLMLTISLVAAAVLVLVAVRLVAARRARRAARLWDCGGGPMSPRMEYTATSFAEPLQRVFDDVVRPEQDVDVTHHEESRYLVAAVEYRRAVPDRIEKRLYRPVLALVDAWGRAGRRLANGSVHRYLGYGFYTACAVLIVLAVTR</sequence>
<evidence type="ECO:0000256" key="6">
    <source>
        <dbReference type="ARBA" id="ARBA00023136"/>
    </source>
</evidence>
<keyword evidence="6 8" id="KW-0472">Membrane</keyword>
<evidence type="ECO:0000256" key="2">
    <source>
        <dbReference type="ARBA" id="ARBA00022475"/>
    </source>
</evidence>
<evidence type="ECO:0000256" key="1">
    <source>
        <dbReference type="ARBA" id="ARBA00004651"/>
    </source>
</evidence>
<protein>
    <submittedName>
        <fullName evidence="10">Formate hydrogenlyase subunit 3/Multisubunit Na+/H+ antiporter, MnhD subunit</fullName>
    </submittedName>
</protein>
<dbReference type="GO" id="GO:0008137">
    <property type="term" value="F:NADH dehydrogenase (ubiquinone) activity"/>
    <property type="evidence" value="ECO:0007669"/>
    <property type="project" value="InterPro"/>
</dbReference>
<feature type="transmembrane region" description="Helical" evidence="8">
    <location>
        <begin position="469"/>
        <end position="491"/>
    </location>
</feature>
<keyword evidence="5" id="KW-0560">Oxidoreductase</keyword>
<proteinExistence type="predicted"/>
<dbReference type="PANTHER" id="PTHR42682:SF3">
    <property type="entry name" value="FORMATE HYDROGENLYASE SUBUNIT 3-RELATED"/>
    <property type="match status" value="1"/>
</dbReference>
<dbReference type="GO" id="GO:0042773">
    <property type="term" value="P:ATP synthesis coupled electron transport"/>
    <property type="evidence" value="ECO:0007669"/>
    <property type="project" value="InterPro"/>
</dbReference>
<dbReference type="PANTHER" id="PTHR42682">
    <property type="entry name" value="HYDROGENASE-4 COMPONENT F"/>
    <property type="match status" value="1"/>
</dbReference>
<dbReference type="GO" id="GO:0005886">
    <property type="term" value="C:plasma membrane"/>
    <property type="evidence" value="ECO:0007669"/>
    <property type="project" value="UniProtKB-SubCell"/>
</dbReference>
<feature type="transmembrane region" description="Helical" evidence="8">
    <location>
        <begin position="309"/>
        <end position="339"/>
    </location>
</feature>
<dbReference type="OrthoDB" id="9768329at2"/>